<dbReference type="AlphaFoldDB" id="E1QQV2"/>
<dbReference type="EMBL" id="CP002100">
    <property type="protein sequence ID" value="ADN50522.1"/>
    <property type="molecule type" value="Genomic_DNA"/>
</dbReference>
<evidence type="ECO:0000313" key="1">
    <source>
        <dbReference type="EMBL" id="ADN50522.1"/>
    </source>
</evidence>
<evidence type="ECO:0000313" key="2">
    <source>
        <dbReference type="Proteomes" id="UP000006681"/>
    </source>
</evidence>
<reference evidence="1 2" key="1">
    <citation type="journal article" date="2010" name="Stand. Genomic Sci.">
        <title>Complete genome sequence of Vulcanisaeta distributa type strain (IC-017).</title>
        <authorList>
            <person name="Mavromatis K."/>
            <person name="Sikorski J."/>
            <person name="Pabst E."/>
            <person name="Teshima H."/>
            <person name="Lapidus A."/>
            <person name="Lucas S."/>
            <person name="Nolan M."/>
            <person name="Glavina Del Rio T."/>
            <person name="Cheng J.F."/>
            <person name="Bruce D."/>
            <person name="Goodwin L."/>
            <person name="Pitluck S."/>
            <person name="Liolios K."/>
            <person name="Ivanova N."/>
            <person name="Mikhailova N."/>
            <person name="Pati A."/>
            <person name="Chen A."/>
            <person name="Palaniappan K."/>
            <person name="Land M."/>
            <person name="Hauser L."/>
            <person name="Chang Y.J."/>
            <person name="Jeffries C.D."/>
            <person name="Rohde M."/>
            <person name="Spring S."/>
            <person name="Goker M."/>
            <person name="Wirth R."/>
            <person name="Woyke T."/>
            <person name="Bristow J."/>
            <person name="Eisen J.A."/>
            <person name="Markowitz V."/>
            <person name="Hugenholtz P."/>
            <person name="Klenk H.P."/>
            <person name="Kyrpides N.C."/>
        </authorList>
    </citation>
    <scope>NUCLEOTIDE SEQUENCE [LARGE SCALE GENOMIC DNA]</scope>
    <source>
        <strain evidence="2">DSM 14429 / JCM 11212 / NBRC 100878 / IC-017</strain>
    </source>
</reference>
<dbReference type="KEGG" id="vdi:Vdis_1134"/>
<name>E1QQV2_VULDI</name>
<protein>
    <submittedName>
        <fullName evidence="1">Uncharacterized protein</fullName>
    </submittedName>
</protein>
<reference evidence="2" key="2">
    <citation type="journal article" date="2010" name="Stand. Genomic Sci.">
        <title>Complete genome sequence of Vulcanisaeta distributa type strain (IC-017T).</title>
        <authorList>
            <person name="Mavromatis K."/>
            <person name="Sikorski J."/>
            <person name="Pabst E."/>
            <person name="Teshima H."/>
            <person name="Lapidus A."/>
            <person name="Lucas S."/>
            <person name="Nolan M."/>
            <person name="Glavina Del Rio T."/>
            <person name="Cheng J."/>
            <person name="Bruce D."/>
            <person name="Goodwin L."/>
            <person name="Pitluck S."/>
            <person name="Liolios K."/>
            <person name="Ivanova N."/>
            <person name="Mikhailova N."/>
            <person name="Pati A."/>
            <person name="Chen A."/>
            <person name="Palaniappan K."/>
            <person name="Land M."/>
            <person name="Hauser L."/>
            <person name="Chang Y."/>
            <person name="Jeffries C."/>
            <person name="Rohde M."/>
            <person name="Spring S."/>
            <person name="Goker M."/>
            <person name="Wirth R."/>
            <person name="Woyke T."/>
            <person name="Bristow J."/>
            <person name="Eisen J."/>
            <person name="Markowitz V."/>
            <person name="Hugenholtz P."/>
            <person name="Klenk H."/>
            <person name="Kyrpides N."/>
        </authorList>
    </citation>
    <scope>NUCLEOTIDE SEQUENCE [LARGE SCALE GENOMIC DNA]</scope>
    <source>
        <strain evidence="2">DSM 14429 / JCM 11212 / NBRC 100878 / IC-017</strain>
    </source>
</reference>
<dbReference type="HOGENOM" id="CLU_932634_0_0_2"/>
<dbReference type="Proteomes" id="UP000006681">
    <property type="component" value="Chromosome"/>
</dbReference>
<sequence>MRRVFVVTVLAIIVLIIAIIIAVSRLGGQSSSSMNYINDLRELLINGSFTAMYYENATYVTIGSNMRYETNEHLIDYMSIGFINGSRAFVRIINVVNITNPLYTTPIVQGFAYWISAPEELCMANYIVMYSGRNGAIIDCLTQVKPNASALLLTYLPFNEFLGNYALNMSYGSGYLNQYNESYAEVIHIKYINESSWHGETTYCYNVTTMTKTIMINELLPKANYTTLENTTEIICLLPNGIATTQVIHDTSITLINGNEMAKVISVADRQLMNYTLNYFNTTAFNELISMAKSQKSS</sequence>
<dbReference type="GeneID" id="9752065"/>
<dbReference type="eggNOG" id="arCOG13831">
    <property type="taxonomic scope" value="Archaea"/>
</dbReference>
<keyword evidence="2" id="KW-1185">Reference proteome</keyword>
<gene>
    <name evidence="1" type="ordered locus">Vdis_1134</name>
</gene>
<dbReference type="OrthoDB" id="384951at2157"/>
<dbReference type="RefSeq" id="WP_013336247.1">
    <property type="nucleotide sequence ID" value="NC_014537.1"/>
</dbReference>
<proteinExistence type="predicted"/>
<accession>E1QQV2</accession>
<organism evidence="1 2">
    <name type="scientific">Vulcanisaeta distributa (strain DSM 14429 / JCM 11212 / NBRC 100878 / IC-017)</name>
    <dbReference type="NCBI Taxonomy" id="572478"/>
    <lineage>
        <taxon>Archaea</taxon>
        <taxon>Thermoproteota</taxon>
        <taxon>Thermoprotei</taxon>
        <taxon>Thermoproteales</taxon>
        <taxon>Thermoproteaceae</taxon>
        <taxon>Vulcanisaeta</taxon>
    </lineage>
</organism>